<feature type="region of interest" description="Disordered" evidence="1">
    <location>
        <begin position="56"/>
        <end position="79"/>
    </location>
</feature>
<evidence type="ECO:0000313" key="2">
    <source>
        <dbReference type="EMBL" id="TWF71642.1"/>
    </source>
</evidence>
<keyword evidence="3" id="KW-1185">Reference proteome</keyword>
<evidence type="ECO:0000313" key="3">
    <source>
        <dbReference type="Proteomes" id="UP000317940"/>
    </source>
</evidence>
<evidence type="ECO:0000256" key="1">
    <source>
        <dbReference type="SAM" id="MobiDB-lite"/>
    </source>
</evidence>
<comment type="caution">
    <text evidence="2">The sequence shown here is derived from an EMBL/GenBank/DDBJ whole genome shotgun (WGS) entry which is preliminary data.</text>
</comment>
<dbReference type="RefSeq" id="WP_145911445.1">
    <property type="nucleotide sequence ID" value="NZ_BAAAMZ010000022.1"/>
</dbReference>
<dbReference type="Proteomes" id="UP000317940">
    <property type="component" value="Unassembled WGS sequence"/>
</dbReference>
<dbReference type="EMBL" id="VIWT01000008">
    <property type="protein sequence ID" value="TWF71642.1"/>
    <property type="molecule type" value="Genomic_DNA"/>
</dbReference>
<accession>A0A561S9U3</accession>
<dbReference type="AlphaFoldDB" id="A0A561S9U3"/>
<sequence>MTDSQWGADVPVSMPQPLPPDLVGLVPMTGFTMTLNGLWPDLSQADWERISRPTYAPYDPALQEDAPAAEAADHDREWT</sequence>
<protein>
    <submittedName>
        <fullName evidence="2">Uncharacterized protein</fullName>
    </submittedName>
</protein>
<proteinExistence type="predicted"/>
<name>A0A561S9U3_9ACTN</name>
<gene>
    <name evidence="2" type="ORF">FHX73_1813</name>
</gene>
<dbReference type="OrthoDB" id="9962996at2"/>
<feature type="compositionally biased region" description="Low complexity" evidence="1">
    <location>
        <begin position="59"/>
        <end position="70"/>
    </location>
</feature>
<reference evidence="2 3" key="1">
    <citation type="submission" date="2019-06" db="EMBL/GenBank/DDBJ databases">
        <title>Sequencing the genomes of 1000 actinobacteria strains.</title>
        <authorList>
            <person name="Klenk H.-P."/>
        </authorList>
    </citation>
    <scope>NUCLEOTIDE SEQUENCE [LARGE SCALE GENOMIC DNA]</scope>
    <source>
        <strain evidence="2 3">DSM 44826</strain>
    </source>
</reference>
<organism evidence="2 3">
    <name type="scientific">Kitasatospora viridis</name>
    <dbReference type="NCBI Taxonomy" id="281105"/>
    <lineage>
        <taxon>Bacteria</taxon>
        <taxon>Bacillati</taxon>
        <taxon>Actinomycetota</taxon>
        <taxon>Actinomycetes</taxon>
        <taxon>Kitasatosporales</taxon>
        <taxon>Streptomycetaceae</taxon>
        <taxon>Kitasatospora</taxon>
    </lineage>
</organism>